<gene>
    <name evidence="2" type="ORF">FHR80_002894</name>
</gene>
<reference evidence="2 3" key="1">
    <citation type="submission" date="2020-08" db="EMBL/GenBank/DDBJ databases">
        <title>The Agave Microbiome: Exploring the role of microbial communities in plant adaptations to desert environments.</title>
        <authorList>
            <person name="Partida-Martinez L.P."/>
        </authorList>
    </citation>
    <scope>NUCLEOTIDE SEQUENCE [LARGE SCALE GENOMIC DNA]</scope>
    <source>
        <strain evidence="2 3">RAS26</strain>
    </source>
</reference>
<dbReference type="InterPro" id="IPR006626">
    <property type="entry name" value="PbH1"/>
</dbReference>
<evidence type="ECO:0000313" key="3">
    <source>
        <dbReference type="Proteomes" id="UP000518206"/>
    </source>
</evidence>
<feature type="compositionally biased region" description="Gly residues" evidence="1">
    <location>
        <begin position="215"/>
        <end position="227"/>
    </location>
</feature>
<feature type="region of interest" description="Disordered" evidence="1">
    <location>
        <begin position="174"/>
        <end position="230"/>
    </location>
</feature>
<organism evidence="2 3">
    <name type="scientific">Cellulomonas cellasea</name>
    <dbReference type="NCBI Taxonomy" id="43670"/>
    <lineage>
        <taxon>Bacteria</taxon>
        <taxon>Bacillati</taxon>
        <taxon>Actinomycetota</taxon>
        <taxon>Actinomycetes</taxon>
        <taxon>Micrococcales</taxon>
        <taxon>Cellulomonadaceae</taxon>
        <taxon>Cellulomonas</taxon>
    </lineage>
</organism>
<accession>A0A7W4YCX1</accession>
<evidence type="ECO:0008006" key="4">
    <source>
        <dbReference type="Google" id="ProtNLM"/>
    </source>
</evidence>
<reference evidence="2 3" key="2">
    <citation type="submission" date="2020-08" db="EMBL/GenBank/DDBJ databases">
        <authorList>
            <person name="Partida-Martinez L."/>
            <person name="Huntemann M."/>
            <person name="Clum A."/>
            <person name="Wang J."/>
            <person name="Palaniappan K."/>
            <person name="Ritter S."/>
            <person name="Chen I.-M."/>
            <person name="Stamatis D."/>
            <person name="Reddy T."/>
            <person name="O'Malley R."/>
            <person name="Daum C."/>
            <person name="Shapiro N."/>
            <person name="Ivanova N."/>
            <person name="Kyrpides N."/>
            <person name="Woyke T."/>
        </authorList>
    </citation>
    <scope>NUCLEOTIDE SEQUENCE [LARGE SCALE GENOMIC DNA]</scope>
    <source>
        <strain evidence="2 3">RAS26</strain>
    </source>
</reference>
<sequence>MTGRHATGAPTQRSRARRLALTSVGALIMAFVPWSASHATTPVTAPVTAPPADPAASTATAPMVSAAAAATATTPTIGELVLPPAGSRTVTLPGAPANATSVTLKVRGRWAWKPTRISVCAGETATATCKSAVALTTPTQRAKTVTVTVTLPATAKNRVTFYNADASVRVRAEVQSYTTPPPPVAAPAPAPTKAPEQPRPAPSATTTSPAPAPGAGSGSGSGSGGFANAGSTGVPAGTALTTHTGDLVITQPGTVIDALDVHGLVKIQADNVTIKRTIIRGRPLTSSMALITNELGRYRFTVEDSELRAADASPHVSGIIGNNFEVRRTEIANVIDSVHITGSNVLVENSWLHDNLIYMQDPNHNGGPSHADNVQIQGGSNITFRGNTIEGAHSSAFQTTQDRAAVSGVTVTNNKIDGGACSINIAYGSKYGPIQGFTVANNVFGTSQRHAKCAIIAPSSNTIANTSNTWVDGTPVQVSRG</sequence>
<comment type="caution">
    <text evidence="2">The sequence shown here is derived from an EMBL/GenBank/DDBJ whole genome shotgun (WGS) entry which is preliminary data.</text>
</comment>
<protein>
    <recommendedName>
        <fullName evidence="4">Right handed beta helix domain-containing protein</fullName>
    </recommendedName>
</protein>
<dbReference type="RefSeq" id="WP_183296775.1">
    <property type="nucleotide sequence ID" value="NZ_JACHVX010000004.1"/>
</dbReference>
<dbReference type="SMART" id="SM00710">
    <property type="entry name" value="PbH1"/>
    <property type="match status" value="3"/>
</dbReference>
<feature type="compositionally biased region" description="Pro residues" evidence="1">
    <location>
        <begin position="179"/>
        <end position="201"/>
    </location>
</feature>
<dbReference type="Proteomes" id="UP000518206">
    <property type="component" value="Unassembled WGS sequence"/>
</dbReference>
<dbReference type="AlphaFoldDB" id="A0A7W4YCX1"/>
<proteinExistence type="predicted"/>
<evidence type="ECO:0000313" key="2">
    <source>
        <dbReference type="EMBL" id="MBB2923966.1"/>
    </source>
</evidence>
<dbReference type="EMBL" id="JACHVX010000004">
    <property type="protein sequence ID" value="MBB2923966.1"/>
    <property type="molecule type" value="Genomic_DNA"/>
</dbReference>
<name>A0A7W4YCX1_9CELL</name>
<dbReference type="InterPro" id="IPR011050">
    <property type="entry name" value="Pectin_lyase_fold/virulence"/>
</dbReference>
<evidence type="ECO:0000256" key="1">
    <source>
        <dbReference type="SAM" id="MobiDB-lite"/>
    </source>
</evidence>
<dbReference type="SUPFAM" id="SSF51126">
    <property type="entry name" value="Pectin lyase-like"/>
    <property type="match status" value="1"/>
</dbReference>